<gene>
    <name evidence="4" type="ORF">I316_02067</name>
</gene>
<dbReference type="PANTHER" id="PTHR16184:SF6">
    <property type="entry name" value="ELONGATOR COMPLEX PROTEIN 6"/>
    <property type="match status" value="1"/>
</dbReference>
<accession>A0A1B9GYW4</accession>
<dbReference type="Proteomes" id="UP000092666">
    <property type="component" value="Unassembled WGS sequence"/>
</dbReference>
<comment type="similarity">
    <text evidence="2">Belongs to the ELP6 family.</text>
</comment>
<dbReference type="UniPathway" id="UPA00988"/>
<dbReference type="PANTHER" id="PTHR16184">
    <property type="entry name" value="ELONGATOR COMPLEX PROTEIN 6"/>
    <property type="match status" value="1"/>
</dbReference>
<dbReference type="AlphaFoldDB" id="A0A1B9GYW4"/>
<evidence type="ECO:0000256" key="3">
    <source>
        <dbReference type="SAM" id="MobiDB-lite"/>
    </source>
</evidence>
<feature type="region of interest" description="Disordered" evidence="3">
    <location>
        <begin position="105"/>
        <end position="142"/>
    </location>
</feature>
<evidence type="ECO:0000313" key="4">
    <source>
        <dbReference type="EMBL" id="OCF36194.1"/>
    </source>
</evidence>
<evidence type="ECO:0000256" key="2">
    <source>
        <dbReference type="ARBA" id="ARBA00008837"/>
    </source>
</evidence>
<feature type="compositionally biased region" description="Polar residues" evidence="3">
    <location>
        <begin position="276"/>
        <end position="291"/>
    </location>
</feature>
<dbReference type="GO" id="GO:0033588">
    <property type="term" value="C:elongator holoenzyme complex"/>
    <property type="evidence" value="ECO:0007669"/>
    <property type="project" value="InterPro"/>
</dbReference>
<feature type="region of interest" description="Disordered" evidence="3">
    <location>
        <begin position="257"/>
        <end position="291"/>
    </location>
</feature>
<proteinExistence type="inferred from homology"/>
<keyword evidence="5" id="KW-1185">Reference proteome</keyword>
<evidence type="ECO:0000256" key="1">
    <source>
        <dbReference type="ARBA" id="ARBA00005043"/>
    </source>
</evidence>
<reference evidence="5" key="2">
    <citation type="submission" date="2013-12" db="EMBL/GenBank/DDBJ databases">
        <title>Evolution of pathogenesis and genome organization in the Tremellales.</title>
        <authorList>
            <person name="Cuomo C."/>
            <person name="Litvintseva A."/>
            <person name="Heitman J."/>
            <person name="Chen Y."/>
            <person name="Sun S."/>
            <person name="Springer D."/>
            <person name="Dromer F."/>
            <person name="Young S."/>
            <person name="Zeng Q."/>
            <person name="Chapman S."/>
            <person name="Gujja S."/>
            <person name="Saif S."/>
            <person name="Birren B."/>
        </authorList>
    </citation>
    <scope>NUCLEOTIDE SEQUENCE [LARGE SCALE GENOMIC DNA]</scope>
    <source>
        <strain evidence="5">BCC8398</strain>
    </source>
</reference>
<dbReference type="OrthoDB" id="9995306at2759"/>
<organism evidence="4 5">
    <name type="scientific">Kwoniella heveanensis BCC8398</name>
    <dbReference type="NCBI Taxonomy" id="1296120"/>
    <lineage>
        <taxon>Eukaryota</taxon>
        <taxon>Fungi</taxon>
        <taxon>Dikarya</taxon>
        <taxon>Basidiomycota</taxon>
        <taxon>Agaricomycotina</taxon>
        <taxon>Tremellomycetes</taxon>
        <taxon>Tremellales</taxon>
        <taxon>Cryptococcaceae</taxon>
        <taxon>Kwoniella</taxon>
    </lineage>
</organism>
<evidence type="ECO:0000313" key="5">
    <source>
        <dbReference type="Proteomes" id="UP000092666"/>
    </source>
</evidence>
<reference evidence="4 5" key="1">
    <citation type="submission" date="2013-07" db="EMBL/GenBank/DDBJ databases">
        <title>The Genome Sequence of Cryptococcus heveanensis BCC8398.</title>
        <authorList>
            <consortium name="The Broad Institute Genome Sequencing Platform"/>
            <person name="Cuomo C."/>
            <person name="Litvintseva A."/>
            <person name="Chen Y."/>
            <person name="Heitman J."/>
            <person name="Sun S."/>
            <person name="Springer D."/>
            <person name="Dromer F."/>
            <person name="Young S.K."/>
            <person name="Zeng Q."/>
            <person name="Gargeya S."/>
            <person name="Fitzgerald M."/>
            <person name="Abouelleil A."/>
            <person name="Alvarado L."/>
            <person name="Berlin A.M."/>
            <person name="Chapman S.B."/>
            <person name="Dewar J."/>
            <person name="Goldberg J."/>
            <person name="Griggs A."/>
            <person name="Gujja S."/>
            <person name="Hansen M."/>
            <person name="Howarth C."/>
            <person name="Imamovic A."/>
            <person name="Larimer J."/>
            <person name="McCowan C."/>
            <person name="Murphy C."/>
            <person name="Pearson M."/>
            <person name="Priest M."/>
            <person name="Roberts A."/>
            <person name="Saif S."/>
            <person name="Shea T."/>
            <person name="Sykes S."/>
            <person name="Wortman J."/>
            <person name="Nusbaum C."/>
            <person name="Birren B."/>
        </authorList>
    </citation>
    <scope>NUCLEOTIDE SEQUENCE [LARGE SCALE GENOMIC DNA]</scope>
    <source>
        <strain evidence="4 5">BCC8398</strain>
    </source>
</reference>
<feature type="compositionally biased region" description="Low complexity" evidence="3">
    <location>
        <begin position="1"/>
        <end position="28"/>
    </location>
</feature>
<name>A0A1B9GYW4_9TREE</name>
<dbReference type="InterPro" id="IPR027417">
    <property type="entry name" value="P-loop_NTPase"/>
</dbReference>
<dbReference type="GO" id="GO:0002098">
    <property type="term" value="P:tRNA wobble uridine modification"/>
    <property type="evidence" value="ECO:0007669"/>
    <property type="project" value="InterPro"/>
</dbReference>
<dbReference type="Gene3D" id="3.40.50.300">
    <property type="entry name" value="P-loop containing nucleotide triphosphate hydrolases"/>
    <property type="match status" value="1"/>
</dbReference>
<sequence>MTHLTSHLPFPSSSSSSSSASSSASTSTLPPPSSHLIISDTLPSPGDFALYHLTSAALSKEKRKVIWVDFRAEGRGSLESVLKKLGTPLPPTTNSQLFIAISPSSLPPSVATTSSAPATTSSSNTISPRLYTDSSSQPQPSLSLTETYDCISAKLEARSMVILDGLSELLWMGMSATDVARFVRAVFARTRSTKSTLVSTLHGDTLPLTSSASAGGVNNADGDADRELLERLLRIGQGTFWRICHLASGRSGDVMGEISSHPLSLPPPASLGSQSQDASATTPSSLPNSQNQILGQTKASYYPSVPRCNPLQYRIEPSTVRVFPKGTGRGFL</sequence>
<evidence type="ECO:0008006" key="6">
    <source>
        <dbReference type="Google" id="ProtNLM"/>
    </source>
</evidence>
<dbReference type="EMBL" id="KI669496">
    <property type="protein sequence ID" value="OCF36194.1"/>
    <property type="molecule type" value="Genomic_DNA"/>
</dbReference>
<comment type="pathway">
    <text evidence="1">tRNA modification; 5-methoxycarbonylmethyl-2-thiouridine-tRNA biosynthesis.</text>
</comment>
<dbReference type="InterPro" id="IPR018627">
    <property type="entry name" value="ELP6"/>
</dbReference>
<protein>
    <recommendedName>
        <fullName evidence="6">Elongator complex protein 5</fullName>
    </recommendedName>
</protein>
<feature type="region of interest" description="Disordered" evidence="3">
    <location>
        <begin position="1"/>
        <end position="38"/>
    </location>
</feature>
<dbReference type="STRING" id="1296120.A0A1B9GYW4"/>